<dbReference type="PANTHER" id="PTHR45689:SF5">
    <property type="entry name" value="I[[H]] CHANNEL, ISOFORM E"/>
    <property type="match status" value="1"/>
</dbReference>
<gene>
    <name evidence="2" type="ORF">U14_00740</name>
</gene>
<dbReference type="InterPro" id="IPR014710">
    <property type="entry name" value="RmlC-like_jellyroll"/>
</dbReference>
<reference evidence="2" key="1">
    <citation type="journal article" date="2015" name="PeerJ">
        <title>First genomic representation of candidate bacterial phylum KSB3 points to enhanced environmental sensing as a trigger of wastewater bulking.</title>
        <authorList>
            <person name="Sekiguchi Y."/>
            <person name="Ohashi A."/>
            <person name="Parks D.H."/>
            <person name="Yamauchi T."/>
            <person name="Tyson G.W."/>
            <person name="Hugenholtz P."/>
        </authorList>
    </citation>
    <scope>NUCLEOTIDE SEQUENCE [LARGE SCALE GENOMIC DNA]</scope>
</reference>
<dbReference type="Gene3D" id="2.60.120.10">
    <property type="entry name" value="Jelly Rolls"/>
    <property type="match status" value="1"/>
</dbReference>
<dbReference type="SUPFAM" id="SSF51206">
    <property type="entry name" value="cAMP-binding domain-like"/>
    <property type="match status" value="1"/>
</dbReference>
<evidence type="ECO:0000313" key="2">
    <source>
        <dbReference type="EMBL" id="GAK49518.1"/>
    </source>
</evidence>
<dbReference type="PROSITE" id="PS50042">
    <property type="entry name" value="CNMP_BINDING_3"/>
    <property type="match status" value="1"/>
</dbReference>
<organism evidence="2">
    <name type="scientific">Candidatus Moduliflexus flocculans</name>
    <dbReference type="NCBI Taxonomy" id="1499966"/>
    <lineage>
        <taxon>Bacteria</taxon>
        <taxon>Candidatus Moduliflexota</taxon>
        <taxon>Candidatus Moduliflexia</taxon>
        <taxon>Candidatus Moduliflexales</taxon>
        <taxon>Candidatus Moduliflexaceae</taxon>
    </lineage>
</organism>
<dbReference type="GO" id="GO:0003254">
    <property type="term" value="P:regulation of membrane depolarization"/>
    <property type="evidence" value="ECO:0007669"/>
    <property type="project" value="TreeGrafter"/>
</dbReference>
<dbReference type="PROSITE" id="PS00889">
    <property type="entry name" value="CNMP_BINDING_2"/>
    <property type="match status" value="1"/>
</dbReference>
<dbReference type="GO" id="GO:0098855">
    <property type="term" value="C:HCN channel complex"/>
    <property type="evidence" value="ECO:0007669"/>
    <property type="project" value="TreeGrafter"/>
</dbReference>
<dbReference type="InterPro" id="IPR051413">
    <property type="entry name" value="K/Na_HCN_channel"/>
</dbReference>
<dbReference type="AlphaFoldDB" id="A0A0S6VXH1"/>
<dbReference type="CDD" id="cd00038">
    <property type="entry name" value="CAP_ED"/>
    <property type="match status" value="1"/>
</dbReference>
<dbReference type="STRING" id="1499966.U14_00740"/>
<name>A0A0S6VXH1_9BACT</name>
<sequence length="160" mass="18245">MCQSRLSMLQNMPIFGGIREDILEFILKTAEMITISAGEYFFHEHDAGNSLFVLEQGRAAVTKLWKNREYVLTELHDGDCFGEMALIDLGPRTASVVALNVCTAIKLSCGTIFGIYKKDIEQFTMIQMNMGREVSRRLRKMDEQSFQARVEANEFPLRPL</sequence>
<dbReference type="GO" id="GO:0035725">
    <property type="term" value="P:sodium ion transmembrane transport"/>
    <property type="evidence" value="ECO:0007669"/>
    <property type="project" value="TreeGrafter"/>
</dbReference>
<accession>A0A0S6VXH1</accession>
<proteinExistence type="predicted"/>
<feature type="domain" description="Cyclic nucleotide-binding" evidence="1">
    <location>
        <begin position="14"/>
        <end position="108"/>
    </location>
</feature>
<dbReference type="SMART" id="SM00100">
    <property type="entry name" value="cNMP"/>
    <property type="match status" value="1"/>
</dbReference>
<dbReference type="InterPro" id="IPR018488">
    <property type="entry name" value="cNMP-bd_CS"/>
</dbReference>
<dbReference type="InterPro" id="IPR018490">
    <property type="entry name" value="cNMP-bd_dom_sf"/>
</dbReference>
<dbReference type="InterPro" id="IPR000595">
    <property type="entry name" value="cNMP-bd_dom"/>
</dbReference>
<dbReference type="Pfam" id="PF00027">
    <property type="entry name" value="cNMP_binding"/>
    <property type="match status" value="1"/>
</dbReference>
<dbReference type="Proteomes" id="UP000030700">
    <property type="component" value="Unassembled WGS sequence"/>
</dbReference>
<dbReference type="PANTHER" id="PTHR45689">
    <property type="entry name" value="I[[H]] CHANNEL, ISOFORM E"/>
    <property type="match status" value="1"/>
</dbReference>
<protein>
    <recommendedName>
        <fullName evidence="1">Cyclic nucleotide-binding domain-containing protein</fullName>
    </recommendedName>
</protein>
<evidence type="ECO:0000259" key="1">
    <source>
        <dbReference type="PROSITE" id="PS50042"/>
    </source>
</evidence>
<keyword evidence="3" id="KW-1185">Reference proteome</keyword>
<dbReference type="EMBL" id="DF820455">
    <property type="protein sequence ID" value="GAK49518.1"/>
    <property type="molecule type" value="Genomic_DNA"/>
</dbReference>
<dbReference type="GO" id="GO:0005249">
    <property type="term" value="F:voltage-gated potassium channel activity"/>
    <property type="evidence" value="ECO:0007669"/>
    <property type="project" value="TreeGrafter"/>
</dbReference>
<dbReference type="HOGENOM" id="CLU_075053_16_0_0"/>
<evidence type="ECO:0000313" key="3">
    <source>
        <dbReference type="Proteomes" id="UP000030700"/>
    </source>
</evidence>
<dbReference type="PRINTS" id="PR00103">
    <property type="entry name" value="CAMPKINASE"/>
</dbReference>